<comment type="caution">
    <text evidence="1">The sequence shown here is derived from an EMBL/GenBank/DDBJ whole genome shotgun (WGS) entry which is preliminary data.</text>
</comment>
<keyword evidence="2" id="KW-1185">Reference proteome</keyword>
<proteinExistence type="predicted"/>
<reference evidence="1 2" key="2">
    <citation type="journal article" date="2022" name="Mol. Ecol. Resour.">
        <title>The genomes of chicory, endive, great burdock and yacon provide insights into Asteraceae paleo-polyploidization history and plant inulin production.</title>
        <authorList>
            <person name="Fan W."/>
            <person name="Wang S."/>
            <person name="Wang H."/>
            <person name="Wang A."/>
            <person name="Jiang F."/>
            <person name="Liu H."/>
            <person name="Zhao H."/>
            <person name="Xu D."/>
            <person name="Zhang Y."/>
        </authorList>
    </citation>
    <scope>NUCLEOTIDE SEQUENCE [LARGE SCALE GENOMIC DNA]</scope>
    <source>
        <strain evidence="2">cv. Yunnan</strain>
        <tissue evidence="1">Leaves</tissue>
    </source>
</reference>
<gene>
    <name evidence="1" type="ORF">L1987_22937</name>
</gene>
<evidence type="ECO:0000313" key="2">
    <source>
        <dbReference type="Proteomes" id="UP001056120"/>
    </source>
</evidence>
<accession>A0ACB9IGT8</accession>
<name>A0ACB9IGT8_9ASTR</name>
<sequence>MLPLCPVHRPVHFRIVFCTYDPPKSANLLKLIRCTPTLEYILNKVSTIDSLYKSSNFSQKQAFSSSICQISCSIHRSAMDPNPNKFPILSYVMSKIPSVSRSHSPEFDVEQPPPTDHSTTSEPVFEITERMPYLNDPELVASMRRAVEDLSRTRSVLKTLGDCPDHEFVDIARSRLKEIEESVMNQLQEVALSNEDAVEVDKRKKEEERQRQSYTAVVSLYEMHQSYEKMLSEAEKRLEKLYEAAKKGGKAVAVVDQGSSSEIPVDDNVRDELAAILQDAFAKNVDRIDLSQRRLPYLPEAFGKLSMLVSLNLSSNQLEAIPDSVAGLENLEELYVSSNLLESLPDSIGLLLKLKILDVSSNKLTSLPDSICHCRSLVELDASFNKLTYLPTIIGFELVNLKKLSIPLNKIRTLPTSIGEMKSLQFLDAHFNELRVLPPSIGCLSNLEILNLSGNFSDLTSLPLTIGDLTNLKELDISNNQIHELPITFGRLEKLEKLNLEENPLVVPPKEVVDGGVEAVKEFMAKRWLDLLLEEEEKSKSVETEPTQGGWLSRSTSWLTSVAGTVGGYLGGGGGGGNTTDPFLNQQL</sequence>
<reference evidence="2" key="1">
    <citation type="journal article" date="2022" name="Mol. Ecol. Resour.">
        <title>The genomes of chicory, endive, great burdock and yacon provide insights into Asteraceae palaeo-polyploidization history and plant inulin production.</title>
        <authorList>
            <person name="Fan W."/>
            <person name="Wang S."/>
            <person name="Wang H."/>
            <person name="Wang A."/>
            <person name="Jiang F."/>
            <person name="Liu H."/>
            <person name="Zhao H."/>
            <person name="Xu D."/>
            <person name="Zhang Y."/>
        </authorList>
    </citation>
    <scope>NUCLEOTIDE SEQUENCE [LARGE SCALE GENOMIC DNA]</scope>
    <source>
        <strain evidence="2">cv. Yunnan</strain>
    </source>
</reference>
<protein>
    <submittedName>
        <fullName evidence="1">Uncharacterized protein</fullName>
    </submittedName>
</protein>
<organism evidence="1 2">
    <name type="scientific">Smallanthus sonchifolius</name>
    <dbReference type="NCBI Taxonomy" id="185202"/>
    <lineage>
        <taxon>Eukaryota</taxon>
        <taxon>Viridiplantae</taxon>
        <taxon>Streptophyta</taxon>
        <taxon>Embryophyta</taxon>
        <taxon>Tracheophyta</taxon>
        <taxon>Spermatophyta</taxon>
        <taxon>Magnoliopsida</taxon>
        <taxon>eudicotyledons</taxon>
        <taxon>Gunneridae</taxon>
        <taxon>Pentapetalae</taxon>
        <taxon>asterids</taxon>
        <taxon>campanulids</taxon>
        <taxon>Asterales</taxon>
        <taxon>Asteraceae</taxon>
        <taxon>Asteroideae</taxon>
        <taxon>Heliantheae alliance</taxon>
        <taxon>Millerieae</taxon>
        <taxon>Smallanthus</taxon>
    </lineage>
</organism>
<evidence type="ECO:0000313" key="1">
    <source>
        <dbReference type="EMBL" id="KAI3807017.1"/>
    </source>
</evidence>
<dbReference type="EMBL" id="CM042025">
    <property type="protein sequence ID" value="KAI3807017.1"/>
    <property type="molecule type" value="Genomic_DNA"/>
</dbReference>
<dbReference type="Proteomes" id="UP001056120">
    <property type="component" value="Linkage Group LG08"/>
</dbReference>